<reference evidence="2" key="1">
    <citation type="submission" date="2023-01" db="EMBL/GenBank/DDBJ databases">
        <title>Genome assembly of the deep-sea coral Lophelia pertusa.</title>
        <authorList>
            <person name="Herrera S."/>
            <person name="Cordes E."/>
        </authorList>
    </citation>
    <scope>NUCLEOTIDE SEQUENCE</scope>
    <source>
        <strain evidence="2">USNM1676648</strain>
        <tissue evidence="2">Polyp</tissue>
    </source>
</reference>
<keyword evidence="3" id="KW-1185">Reference proteome</keyword>
<name>A0A9W9YU04_9CNID</name>
<dbReference type="Proteomes" id="UP001163046">
    <property type="component" value="Unassembled WGS sequence"/>
</dbReference>
<evidence type="ECO:0000256" key="1">
    <source>
        <dbReference type="SAM" id="MobiDB-lite"/>
    </source>
</evidence>
<comment type="caution">
    <text evidence="2">The sequence shown here is derived from an EMBL/GenBank/DDBJ whole genome shotgun (WGS) entry which is preliminary data.</text>
</comment>
<accession>A0A9W9YU04</accession>
<proteinExistence type="predicted"/>
<organism evidence="2 3">
    <name type="scientific">Desmophyllum pertusum</name>
    <dbReference type="NCBI Taxonomy" id="174260"/>
    <lineage>
        <taxon>Eukaryota</taxon>
        <taxon>Metazoa</taxon>
        <taxon>Cnidaria</taxon>
        <taxon>Anthozoa</taxon>
        <taxon>Hexacorallia</taxon>
        <taxon>Scleractinia</taxon>
        <taxon>Caryophylliina</taxon>
        <taxon>Caryophylliidae</taxon>
        <taxon>Desmophyllum</taxon>
    </lineage>
</organism>
<dbReference type="EMBL" id="MU827059">
    <property type="protein sequence ID" value="KAJ7369336.1"/>
    <property type="molecule type" value="Genomic_DNA"/>
</dbReference>
<feature type="non-terminal residue" evidence="2">
    <location>
        <position position="151"/>
    </location>
</feature>
<dbReference type="AlphaFoldDB" id="A0A9W9YU04"/>
<evidence type="ECO:0000313" key="2">
    <source>
        <dbReference type="EMBL" id="KAJ7369336.1"/>
    </source>
</evidence>
<feature type="compositionally biased region" description="Low complexity" evidence="1">
    <location>
        <begin position="130"/>
        <end position="142"/>
    </location>
</feature>
<feature type="region of interest" description="Disordered" evidence="1">
    <location>
        <begin position="130"/>
        <end position="151"/>
    </location>
</feature>
<evidence type="ECO:0000313" key="3">
    <source>
        <dbReference type="Proteomes" id="UP001163046"/>
    </source>
</evidence>
<gene>
    <name evidence="2" type="ORF">OS493_039733</name>
</gene>
<sequence length="151" mass="16274">MAELVASAPEGHPPVVDAKLGSSKLYVEFGSSWAQPGTALLAATSSKYVLKVKRYDKAMTPQPRLVPRTRTSSWYVGSAFFTFTLDVFYSSDHTGEVPKSNCAGHDFIFQGLKSRPQSDAPNLDLFPTSCWSSKSSSPASSSGKFTLITNG</sequence>
<protein>
    <submittedName>
        <fullName evidence="2">Uncharacterized protein</fullName>
    </submittedName>
</protein>